<gene>
    <name evidence="2" type="ORF">GCM10010406_33060</name>
</gene>
<organism evidence="2 3">
    <name type="scientific">Streptomyces thermolineatus</name>
    <dbReference type="NCBI Taxonomy" id="44033"/>
    <lineage>
        <taxon>Bacteria</taxon>
        <taxon>Bacillati</taxon>
        <taxon>Actinomycetota</taxon>
        <taxon>Actinomycetes</taxon>
        <taxon>Kitasatosporales</taxon>
        <taxon>Streptomycetaceae</taxon>
        <taxon>Streptomyces</taxon>
    </lineage>
</organism>
<feature type="chain" id="PRO_5046491625" description="Lipoprotein" evidence="1">
    <location>
        <begin position="20"/>
        <end position="179"/>
    </location>
</feature>
<dbReference type="Gene3D" id="3.40.1000.10">
    <property type="entry name" value="Mog1/PsbP, alpha/beta/alpha sandwich"/>
    <property type="match status" value="1"/>
</dbReference>
<accession>A0ABN3M3X5</accession>
<comment type="caution">
    <text evidence="2">The sequence shown here is derived from an EMBL/GenBank/DDBJ whole genome shotgun (WGS) entry which is preliminary data.</text>
</comment>
<reference evidence="2 3" key="1">
    <citation type="journal article" date="2019" name="Int. J. Syst. Evol. Microbiol.">
        <title>The Global Catalogue of Microorganisms (GCM) 10K type strain sequencing project: providing services to taxonomists for standard genome sequencing and annotation.</title>
        <authorList>
            <consortium name="The Broad Institute Genomics Platform"/>
            <consortium name="The Broad Institute Genome Sequencing Center for Infectious Disease"/>
            <person name="Wu L."/>
            <person name="Ma J."/>
        </authorList>
    </citation>
    <scope>NUCLEOTIDE SEQUENCE [LARGE SCALE GENOMIC DNA]</scope>
    <source>
        <strain evidence="2 3">JCM 6307</strain>
    </source>
</reference>
<sequence>MRRTLSALAAAVATAGLLAAGTVTGCGAGTGASAGEDWKRLEAGRGAVAVSYPPDWRKRGNGGDGAEAVLERDGRTVARLVVKPRFMTGGTVGVAAAGAMASLQPGAKILGNEQVEIDGREAERIRYSYEGDDGAGPMRGLDVVALDADDEPLLVRITAGRDAVDESLLERIADSVELG</sequence>
<dbReference type="PROSITE" id="PS51257">
    <property type="entry name" value="PROKAR_LIPOPROTEIN"/>
    <property type="match status" value="1"/>
</dbReference>
<feature type="signal peptide" evidence="1">
    <location>
        <begin position="1"/>
        <end position="19"/>
    </location>
</feature>
<evidence type="ECO:0008006" key="4">
    <source>
        <dbReference type="Google" id="ProtNLM"/>
    </source>
</evidence>
<evidence type="ECO:0000256" key="1">
    <source>
        <dbReference type="SAM" id="SignalP"/>
    </source>
</evidence>
<keyword evidence="3" id="KW-1185">Reference proteome</keyword>
<dbReference type="EMBL" id="BAAATA010000018">
    <property type="protein sequence ID" value="GAA2494377.1"/>
    <property type="molecule type" value="Genomic_DNA"/>
</dbReference>
<proteinExistence type="predicted"/>
<keyword evidence="1" id="KW-0732">Signal</keyword>
<evidence type="ECO:0000313" key="2">
    <source>
        <dbReference type="EMBL" id="GAA2494377.1"/>
    </source>
</evidence>
<evidence type="ECO:0000313" key="3">
    <source>
        <dbReference type="Proteomes" id="UP001501358"/>
    </source>
</evidence>
<dbReference type="Proteomes" id="UP001501358">
    <property type="component" value="Unassembled WGS sequence"/>
</dbReference>
<name>A0ABN3M3X5_9ACTN</name>
<protein>
    <recommendedName>
        <fullName evidence="4">Lipoprotein</fullName>
    </recommendedName>
</protein>
<dbReference type="RefSeq" id="WP_344383945.1">
    <property type="nucleotide sequence ID" value="NZ_BAAATA010000018.1"/>
</dbReference>